<evidence type="ECO:0008006" key="3">
    <source>
        <dbReference type="Google" id="ProtNLM"/>
    </source>
</evidence>
<dbReference type="OMA" id="KECRIEN"/>
<comment type="caution">
    <text evidence="1">The sequence shown here is derived from an EMBL/GenBank/DDBJ whole genome shotgun (WGS) entry which is preliminary data.</text>
</comment>
<proteinExistence type="predicted"/>
<dbReference type="InterPro" id="IPR009091">
    <property type="entry name" value="RCC1/BLIP-II"/>
</dbReference>
<dbReference type="InterPro" id="IPR051553">
    <property type="entry name" value="Ran_GTPase-activating"/>
</dbReference>
<reference evidence="1 2" key="1">
    <citation type="journal article" date="2019" name="Sci. Rep.">
        <title>Nanopore sequencing improves the draft genome of the human pathogenic amoeba Naegleria fowleri.</title>
        <authorList>
            <person name="Liechti N."/>
            <person name="Schurch N."/>
            <person name="Bruggmann R."/>
            <person name="Wittwer M."/>
        </authorList>
    </citation>
    <scope>NUCLEOTIDE SEQUENCE [LARGE SCALE GENOMIC DNA]</scope>
    <source>
        <strain evidence="1 2">ATCC 30894</strain>
    </source>
</reference>
<dbReference type="VEuPathDB" id="AmoebaDB:NF0087380"/>
<dbReference type="OrthoDB" id="8068875at2759"/>
<organism evidence="1 2">
    <name type="scientific">Naegleria fowleri</name>
    <name type="common">Brain eating amoeba</name>
    <dbReference type="NCBI Taxonomy" id="5763"/>
    <lineage>
        <taxon>Eukaryota</taxon>
        <taxon>Discoba</taxon>
        <taxon>Heterolobosea</taxon>
        <taxon>Tetramitia</taxon>
        <taxon>Eutetramitia</taxon>
        <taxon>Vahlkampfiidae</taxon>
        <taxon>Naegleria</taxon>
    </lineage>
</organism>
<protein>
    <recommendedName>
        <fullName evidence="3">CNH domain-containing protein</fullName>
    </recommendedName>
</protein>
<dbReference type="RefSeq" id="XP_044562965.1">
    <property type="nucleotide sequence ID" value="XM_044705997.1"/>
</dbReference>
<dbReference type="PANTHER" id="PTHR45982">
    <property type="entry name" value="REGULATOR OF CHROMOSOME CONDENSATION"/>
    <property type="match status" value="1"/>
</dbReference>
<sequence length="422" mass="48047">MTQQQEDLFSFRNILAALDPTQSTLIAAGTYDSNLSITTTNQQNTPHPLLQDKLIKRGIHGIKTVLCRTSMCYVLTVSGHLLEITEQMGMMEQVLDFLEPNEKIINISAGYSLLLIVLQDQYTLKTRVFGKLFNSYSGFNYAAQVQKHAQIVYPLTKNDVNPIVSEWNEILDFQQILDVDENIIFTSCAAYTATFISSKGRIFAAGSNQFGEAGQAVTSYRNATDQCQIKECRIENLNHSKDKPFFVRSVNGDHTIIALTRDHRVYYCGYTLDKGGKDLSILREFKSKNMDSDEYFIDIASGYYMTLLLTNKHNLYMLESKEKVNLPSQENITSCRIFAAPYLFFIVVNDSTIFTFKPKSNSMGCALSVQAKPHHSLYITGSDKVVMYWKHEDETRSVRRMKETLLKSLNIDFLQDIKIVHL</sequence>
<evidence type="ECO:0000313" key="2">
    <source>
        <dbReference type="Proteomes" id="UP000444721"/>
    </source>
</evidence>
<dbReference type="SUPFAM" id="SSF50985">
    <property type="entry name" value="RCC1/BLIP-II"/>
    <property type="match status" value="1"/>
</dbReference>
<name>A0A6A5BU29_NAEFO</name>
<dbReference type="Proteomes" id="UP000444721">
    <property type="component" value="Unassembled WGS sequence"/>
</dbReference>
<evidence type="ECO:0000313" key="1">
    <source>
        <dbReference type="EMBL" id="KAF0978252.1"/>
    </source>
</evidence>
<dbReference type="EMBL" id="VFQX01000030">
    <property type="protein sequence ID" value="KAF0978252.1"/>
    <property type="molecule type" value="Genomic_DNA"/>
</dbReference>
<dbReference type="GeneID" id="68109985"/>
<keyword evidence="2" id="KW-1185">Reference proteome</keyword>
<accession>A0A6A5BU29</accession>
<dbReference type="AlphaFoldDB" id="A0A6A5BU29"/>
<dbReference type="PANTHER" id="PTHR45982:SF1">
    <property type="entry name" value="REGULATOR OF CHROMOSOME CONDENSATION"/>
    <property type="match status" value="1"/>
</dbReference>
<dbReference type="VEuPathDB" id="AmoebaDB:FDP41_002767"/>
<dbReference type="Gene3D" id="2.130.10.30">
    <property type="entry name" value="Regulator of chromosome condensation 1/beta-lactamase-inhibitor protein II"/>
    <property type="match status" value="1"/>
</dbReference>
<dbReference type="VEuPathDB" id="AmoebaDB:NfTy_056700"/>
<gene>
    <name evidence="1" type="ORF">FDP41_002767</name>
</gene>